<dbReference type="EMBL" id="EAAA01001366">
    <property type="status" value="NOT_ANNOTATED_CDS"/>
    <property type="molecule type" value="Genomic_DNA"/>
</dbReference>
<evidence type="ECO:0000256" key="6">
    <source>
        <dbReference type="ARBA" id="ARBA00022692"/>
    </source>
</evidence>
<dbReference type="InterPro" id="IPR004263">
    <property type="entry name" value="Exostosin"/>
</dbReference>
<comment type="similarity">
    <text evidence="3">Belongs to the glycosyltransferase 47 family.</text>
</comment>
<keyword evidence="7" id="KW-0256">Endoplasmic reticulum</keyword>
<reference evidence="17" key="1">
    <citation type="journal article" date="2002" name="Science">
        <title>The draft genome of Ciona intestinalis: insights into chordate and vertebrate origins.</title>
        <authorList>
            <person name="Dehal P."/>
            <person name="Satou Y."/>
            <person name="Campbell R.K."/>
            <person name="Chapman J."/>
            <person name="Degnan B."/>
            <person name="De Tomaso A."/>
            <person name="Davidson B."/>
            <person name="Di Gregorio A."/>
            <person name="Gelpke M."/>
            <person name="Goodstein D.M."/>
            <person name="Harafuji N."/>
            <person name="Hastings K.E."/>
            <person name="Ho I."/>
            <person name="Hotta K."/>
            <person name="Huang W."/>
            <person name="Kawashima T."/>
            <person name="Lemaire P."/>
            <person name="Martinez D."/>
            <person name="Meinertzhagen I.A."/>
            <person name="Necula S."/>
            <person name="Nonaka M."/>
            <person name="Putnam N."/>
            <person name="Rash S."/>
            <person name="Saiga H."/>
            <person name="Satake M."/>
            <person name="Terry A."/>
            <person name="Yamada L."/>
            <person name="Wang H.G."/>
            <person name="Awazu S."/>
            <person name="Azumi K."/>
            <person name="Boore J."/>
            <person name="Branno M."/>
            <person name="Chin-Bow S."/>
            <person name="DeSantis R."/>
            <person name="Doyle S."/>
            <person name="Francino P."/>
            <person name="Keys D.N."/>
            <person name="Haga S."/>
            <person name="Hayashi H."/>
            <person name="Hino K."/>
            <person name="Imai K.S."/>
            <person name="Inaba K."/>
            <person name="Kano S."/>
            <person name="Kobayashi K."/>
            <person name="Kobayashi M."/>
            <person name="Lee B.I."/>
            <person name="Makabe K.W."/>
            <person name="Manohar C."/>
            <person name="Matassi G."/>
            <person name="Medina M."/>
            <person name="Mochizuki Y."/>
            <person name="Mount S."/>
            <person name="Morishita T."/>
            <person name="Miura S."/>
            <person name="Nakayama A."/>
            <person name="Nishizaka S."/>
            <person name="Nomoto H."/>
            <person name="Ohta F."/>
            <person name="Oishi K."/>
            <person name="Rigoutsos I."/>
            <person name="Sano M."/>
            <person name="Sasaki A."/>
            <person name="Sasakura Y."/>
            <person name="Shoguchi E."/>
            <person name="Shin-i T."/>
            <person name="Spagnuolo A."/>
            <person name="Stainier D."/>
            <person name="Suzuki M.M."/>
            <person name="Tassy O."/>
            <person name="Takatori N."/>
            <person name="Tokuoka M."/>
            <person name="Yagi K."/>
            <person name="Yoshizaki F."/>
            <person name="Wada S."/>
            <person name="Zhang C."/>
            <person name="Hyatt P.D."/>
            <person name="Larimer F."/>
            <person name="Detter C."/>
            <person name="Doggett N."/>
            <person name="Glavina T."/>
            <person name="Hawkins T."/>
            <person name="Richardson P."/>
            <person name="Lucas S."/>
            <person name="Kohara Y."/>
            <person name="Levine M."/>
            <person name="Satoh N."/>
            <person name="Rokhsar D.S."/>
        </authorList>
    </citation>
    <scope>NUCLEOTIDE SEQUENCE [LARGE SCALE GENOMIC DNA]</scope>
</reference>
<protein>
    <recommendedName>
        <fullName evidence="18">Exostosin-1</fullName>
    </recommendedName>
</protein>
<evidence type="ECO:0000256" key="13">
    <source>
        <dbReference type="SAM" id="Phobius"/>
    </source>
</evidence>
<evidence type="ECO:0000256" key="3">
    <source>
        <dbReference type="ARBA" id="ARBA00010271"/>
    </source>
</evidence>
<dbReference type="Pfam" id="PF09258">
    <property type="entry name" value="Glyco_transf_64"/>
    <property type="match status" value="1"/>
</dbReference>
<keyword evidence="17" id="KW-1185">Reference proteome</keyword>
<organism evidence="16 17">
    <name type="scientific">Ciona intestinalis</name>
    <name type="common">Transparent sea squirt</name>
    <name type="synonym">Ascidia intestinalis</name>
    <dbReference type="NCBI Taxonomy" id="7719"/>
    <lineage>
        <taxon>Eukaryota</taxon>
        <taxon>Metazoa</taxon>
        <taxon>Chordata</taxon>
        <taxon>Tunicata</taxon>
        <taxon>Ascidiacea</taxon>
        <taxon>Phlebobranchia</taxon>
        <taxon>Cionidae</taxon>
        <taxon>Ciona</taxon>
    </lineage>
</organism>
<dbReference type="Ensembl" id="ENSCINT00000013346.3">
    <property type="protein sequence ID" value="ENSCINP00000013346.3"/>
    <property type="gene ID" value="ENSCING00000006482.3"/>
</dbReference>
<name>F6Q0W6_CIOIN</name>
<dbReference type="GO" id="GO:0008375">
    <property type="term" value="F:acetylglucosaminyltransferase activity"/>
    <property type="evidence" value="ECO:0000318"/>
    <property type="project" value="GO_Central"/>
</dbReference>
<feature type="transmembrane region" description="Helical" evidence="13">
    <location>
        <begin position="7"/>
        <end position="24"/>
    </location>
</feature>
<evidence type="ECO:0000259" key="14">
    <source>
        <dbReference type="Pfam" id="PF03016"/>
    </source>
</evidence>
<evidence type="ECO:0000256" key="1">
    <source>
        <dbReference type="ARBA" id="ARBA00004648"/>
    </source>
</evidence>
<comment type="pathway">
    <text evidence="2">Protein modification; protein glycosylation.</text>
</comment>
<evidence type="ECO:0000313" key="16">
    <source>
        <dbReference type="Ensembl" id="ENSCINP00000013346.3"/>
    </source>
</evidence>
<evidence type="ECO:0000256" key="10">
    <source>
        <dbReference type="ARBA" id="ARBA00023136"/>
    </source>
</evidence>
<keyword evidence="4" id="KW-0328">Glycosyltransferase</keyword>
<feature type="domain" description="Glycosyl transferase 64" evidence="15">
    <location>
        <begin position="477"/>
        <end position="737"/>
    </location>
</feature>
<dbReference type="SUPFAM" id="SSF53448">
    <property type="entry name" value="Nucleotide-diphospho-sugar transferases"/>
    <property type="match status" value="1"/>
</dbReference>
<dbReference type="GO" id="GO:0015020">
    <property type="term" value="F:glucuronosyltransferase activity"/>
    <property type="evidence" value="ECO:0000318"/>
    <property type="project" value="GO_Central"/>
</dbReference>
<evidence type="ECO:0000256" key="11">
    <source>
        <dbReference type="ARBA" id="ARBA00023157"/>
    </source>
</evidence>
<keyword evidence="11" id="KW-1015">Disulfide bond</keyword>
<dbReference type="PANTHER" id="PTHR48261:SF3">
    <property type="entry name" value="EXOSTOSIN GLYCOSYLTRANSFERASE 1"/>
    <property type="match status" value="1"/>
</dbReference>
<feature type="domain" description="Exostosin GT47" evidence="14">
    <location>
        <begin position="111"/>
        <end position="394"/>
    </location>
</feature>
<dbReference type="GO" id="GO:0015012">
    <property type="term" value="P:heparan sulfate proteoglycan biosynthetic process"/>
    <property type="evidence" value="ECO:0007669"/>
    <property type="project" value="UniProtKB-ARBA"/>
</dbReference>
<keyword evidence="12" id="KW-0325">Glycoprotein</keyword>
<evidence type="ECO:0000313" key="17">
    <source>
        <dbReference type="Proteomes" id="UP000008144"/>
    </source>
</evidence>
<dbReference type="InterPro" id="IPR029044">
    <property type="entry name" value="Nucleotide-diphossugar_trans"/>
</dbReference>
<accession>F6Q0W6</accession>
<dbReference type="InterPro" id="IPR040911">
    <property type="entry name" value="Exostosin_GT47"/>
</dbReference>
<dbReference type="HOGENOM" id="CLU_013906_4_0_1"/>
<dbReference type="GO" id="GO:0005789">
    <property type="term" value="C:endoplasmic reticulum membrane"/>
    <property type="evidence" value="ECO:0007669"/>
    <property type="project" value="UniProtKB-SubCell"/>
</dbReference>
<dbReference type="FunCoup" id="F6Q0W6">
    <property type="interactions" value="12"/>
</dbReference>
<evidence type="ECO:0000259" key="15">
    <source>
        <dbReference type="Pfam" id="PF09258"/>
    </source>
</evidence>
<keyword evidence="5" id="KW-0808">Transferase</keyword>
<dbReference type="PANTHER" id="PTHR48261">
    <property type="entry name" value="ACETYLGLUCOSAMINYLTRANSFERASE"/>
    <property type="match status" value="1"/>
</dbReference>
<evidence type="ECO:0000256" key="2">
    <source>
        <dbReference type="ARBA" id="ARBA00004922"/>
    </source>
</evidence>
<dbReference type="Gene3D" id="3.90.550.10">
    <property type="entry name" value="Spore Coat Polysaccharide Biosynthesis Protein SpsA, Chain A"/>
    <property type="match status" value="1"/>
</dbReference>
<dbReference type="InterPro" id="IPR015338">
    <property type="entry name" value="GT64_dom"/>
</dbReference>
<dbReference type="STRING" id="7719.ENSCINP00000013346"/>
<dbReference type="Proteomes" id="UP000008144">
    <property type="component" value="Chromosome 2"/>
</dbReference>
<keyword evidence="9 13" id="KW-1133">Transmembrane helix</keyword>
<keyword evidence="10 13" id="KW-0472">Membrane</keyword>
<reference evidence="16" key="3">
    <citation type="submission" date="2025-08" db="UniProtKB">
        <authorList>
            <consortium name="Ensembl"/>
        </authorList>
    </citation>
    <scope>IDENTIFICATION</scope>
</reference>
<evidence type="ECO:0000256" key="4">
    <source>
        <dbReference type="ARBA" id="ARBA00022676"/>
    </source>
</evidence>
<dbReference type="AlphaFoldDB" id="F6Q0W6"/>
<keyword evidence="8" id="KW-0735">Signal-anchor</keyword>
<evidence type="ECO:0000256" key="9">
    <source>
        <dbReference type="ARBA" id="ARBA00022989"/>
    </source>
</evidence>
<dbReference type="InParanoid" id="F6Q0W6"/>
<evidence type="ECO:0000256" key="7">
    <source>
        <dbReference type="ARBA" id="ARBA00022824"/>
    </source>
</evidence>
<keyword evidence="6 13" id="KW-0812">Transmembrane</keyword>
<evidence type="ECO:0000256" key="8">
    <source>
        <dbReference type="ARBA" id="ARBA00022968"/>
    </source>
</evidence>
<reference evidence="16" key="4">
    <citation type="submission" date="2025-09" db="UniProtKB">
        <authorList>
            <consortium name="Ensembl"/>
        </authorList>
    </citation>
    <scope>IDENTIFICATION</scope>
</reference>
<dbReference type="GO" id="GO:0005794">
    <property type="term" value="C:Golgi apparatus"/>
    <property type="evidence" value="ECO:0000318"/>
    <property type="project" value="GO_Central"/>
</dbReference>
<dbReference type="Pfam" id="PF03016">
    <property type="entry name" value="Exostosin_GT47"/>
    <property type="match status" value="1"/>
</dbReference>
<dbReference type="OMA" id="RRQAWST"/>
<sequence>MQANKRYGLLLSSLILITVIYNGYKWAHQYEADHFANDEYKNADRTKHTALEMVPKQAVQNLLSYSEQDYYESNSEELVPSPTDRHASRTRIYKNRKCRMDTCFDLERCRRTGFKVYVYPDVGEKTSTNFQNILASLRASQYYTSDPEKACLFVPAYDTLDRDHLSADYIHNLGAKISRLKYWNNGKNHIIFNLYSGTWPEYLEDVGFNLGEAILAKASFGDNYYRHGFDISFPLIGKTHPHMQGTQGFLKANYFPPRRKYLLSFKGKRYTYGIGSSTRNALYHIHNGDDIIILTTCKHGKNWQSFSDQKCETDNEEYEKWDYQSLLHNSTFCMVPRGRRLGSFRFLESLQAACIPVVLANGWKLPFDEVIDWSKASLAWEERLLLQVPGILREVQDNRIMLLRQQSQFLWDKYFSSMDVIIRSTLEIIHDRVFPEQARPAFAWNSQPGALYFNSDTAPSSYPFYHGLLGVDAPMKFTAVIQATAPVTSSAAPIVKLLRNLVQSSSCNEIVVLWHCGKPPIPNDRWRVLVPQDGAHEIPIRVIDDQPKTMGRRFLPRQFTTDAILSLDDDVMLNSQEIDFAFDVWRSFPDRIVGFPARSHFWNSSKSKWVYTSKWSNSYSIVLTGAAFIHRYYLKLYSEWLPPSLRKTVDETSNCEDILMNMLVAHVTRLPPVKVTQKKQYKDTSASQPYVNHAGVVSRWSDPRHFAERQTCMQSFEAWFGYMPLISSETRFDPSLYKDNVSVTRKKYPKIEI</sequence>
<reference evidence="16" key="2">
    <citation type="journal article" date="2008" name="Genome Biol.">
        <title>Improved genome assembly and evidence-based global gene model set for the chordate Ciona intestinalis: new insight into intron and operon populations.</title>
        <authorList>
            <person name="Satou Y."/>
            <person name="Mineta K."/>
            <person name="Ogasawara M."/>
            <person name="Sasakura Y."/>
            <person name="Shoguchi E."/>
            <person name="Ueno K."/>
            <person name="Yamada L."/>
            <person name="Matsumoto J."/>
            <person name="Wasserscheid J."/>
            <person name="Dewar K."/>
            <person name="Wiley G.B."/>
            <person name="Macmil S.L."/>
            <person name="Roe B.A."/>
            <person name="Zeller R.W."/>
            <person name="Hastings K.E."/>
            <person name="Lemaire P."/>
            <person name="Lindquist E."/>
            <person name="Endo T."/>
            <person name="Hotta K."/>
            <person name="Inaba K."/>
        </authorList>
    </citation>
    <scope>NUCLEOTIDE SEQUENCE [LARGE SCALE GENOMIC DNA]</scope>
    <source>
        <strain evidence="16">wild type</strain>
    </source>
</reference>
<evidence type="ECO:0008006" key="18">
    <source>
        <dbReference type="Google" id="ProtNLM"/>
    </source>
</evidence>
<comment type="subcellular location">
    <subcellularLocation>
        <location evidence="1">Endoplasmic reticulum membrane</location>
        <topology evidence="1">Single-pass type II membrane protein</topology>
    </subcellularLocation>
</comment>
<proteinExistence type="inferred from homology"/>
<dbReference type="GeneTree" id="ENSGT00940000163960"/>
<evidence type="ECO:0000256" key="5">
    <source>
        <dbReference type="ARBA" id="ARBA00022679"/>
    </source>
</evidence>
<evidence type="ECO:0000256" key="12">
    <source>
        <dbReference type="ARBA" id="ARBA00023180"/>
    </source>
</evidence>